<proteinExistence type="predicted"/>
<accession>A0ACD1AE81</accession>
<name>A0ACD1AE81_9FIRM</name>
<dbReference type="Proteomes" id="UP000594014">
    <property type="component" value="Chromosome"/>
</dbReference>
<evidence type="ECO:0000313" key="2">
    <source>
        <dbReference type="Proteomes" id="UP000594014"/>
    </source>
</evidence>
<dbReference type="EMBL" id="CP042469">
    <property type="protein sequence ID" value="QOX64699.1"/>
    <property type="molecule type" value="Genomic_DNA"/>
</dbReference>
<protein>
    <submittedName>
        <fullName evidence="1">FAD-dependent oxidoreductase</fullName>
    </submittedName>
</protein>
<gene>
    <name evidence="1" type="ORF">FRZ06_15780</name>
</gene>
<keyword evidence="2" id="KW-1185">Reference proteome</keyword>
<reference evidence="1" key="1">
    <citation type="submission" date="2019-08" db="EMBL/GenBank/DDBJ databases">
        <title>Genome sequence of Clostridiales bacterium MT110.</title>
        <authorList>
            <person name="Cao J."/>
        </authorList>
    </citation>
    <scope>NUCLEOTIDE SEQUENCE</scope>
    <source>
        <strain evidence="1">MT110</strain>
    </source>
</reference>
<sequence>MKKIRFNIDGYTIEAEEGQNLLQAALDAGIYIPHLCYHPDLTPQGGCKLCTVEIEGVEGTVQSCETIVAEGMQVKTKTEKVKHHRAVALELMLASHPKDCTSCDKYLNCELQALMQYMGVAHSRLREIDKENTRIIPSDQLIKREMYRCIQCGRCVRACQELRGIGALQYNKRGGETYIGTKDDVPLSETDCRFCGACVEVCPTGAIQDVKGVFAKDSPRNLALIPCTDKCPAHTDIPMYVRLAQQGKYSDAVSVFREKLTFPHSLGCVCTHTCESGCKRNHVNEAVSIRELKRFSVEHDKEESWKKRAFHNPPTGKKAAVIGGGAAGMTAAYYLAKKGHEVTVFERQPMAGGMLSYGIPKYRLPQDIVNQELETLVEVGIKMVPNTNVASVDEVFAKGFDAVLVSVGAQKGKRPPAYSGNWKNALDAVDFCRLANEGNLPDLGETLTVYGGGNVAFDCARTAKMKGVSTVRVVCLEPRDKMLADKEEVTCALAEGIEILNSKSMLGLEETSTDTEGKKTGLNADTVLDAVTGLKLINVVSFRFGDKGLELETEEGSETVLKTDTLVFATGQQPGLTEAFGIDLQRGSVAKTNDALGTGKEGVFAAGDAVTGTKSVVDAIESGRRAAMSIDSYLGGDGNIEEVLYDREKQNPRIGTVENFAALKRAEQLCGECDAAGEALRCLQCDLRLDIQKVKYWVDAHYKQVKEAAE</sequence>
<organism evidence="1 2">
    <name type="scientific">Anoxybacterium hadale</name>
    <dbReference type="NCBI Taxonomy" id="3408580"/>
    <lineage>
        <taxon>Bacteria</taxon>
        <taxon>Bacillati</taxon>
        <taxon>Bacillota</taxon>
        <taxon>Clostridia</taxon>
        <taxon>Peptostreptococcales</taxon>
        <taxon>Anaerovoracaceae</taxon>
        <taxon>Anoxybacterium</taxon>
    </lineage>
</organism>
<evidence type="ECO:0000313" key="1">
    <source>
        <dbReference type="EMBL" id="QOX64699.1"/>
    </source>
</evidence>